<dbReference type="InterPro" id="IPR036390">
    <property type="entry name" value="WH_DNA-bd_sf"/>
</dbReference>
<comment type="similarity">
    <text evidence="1">Belongs to the LysR transcriptional regulatory family.</text>
</comment>
<organism evidence="6 7">
    <name type="scientific">Hahella chejuensis (strain KCTC 2396)</name>
    <dbReference type="NCBI Taxonomy" id="349521"/>
    <lineage>
        <taxon>Bacteria</taxon>
        <taxon>Pseudomonadati</taxon>
        <taxon>Pseudomonadota</taxon>
        <taxon>Gammaproteobacteria</taxon>
        <taxon>Oceanospirillales</taxon>
        <taxon>Hahellaceae</taxon>
        <taxon>Hahella</taxon>
    </lineage>
</organism>
<dbReference type="STRING" id="349521.HCH_02482"/>
<dbReference type="GO" id="GO:0043565">
    <property type="term" value="F:sequence-specific DNA binding"/>
    <property type="evidence" value="ECO:0007669"/>
    <property type="project" value="TreeGrafter"/>
</dbReference>
<reference evidence="6 7" key="1">
    <citation type="journal article" date="2005" name="Nucleic Acids Res.">
        <title>Genomic blueprint of Hahella chejuensis, a marine microbe producing an algicidal agent.</title>
        <authorList>
            <person name="Jeong H."/>
            <person name="Yim J.H."/>
            <person name="Lee C."/>
            <person name="Choi S.-H."/>
            <person name="Park Y.K."/>
            <person name="Yoon S.H."/>
            <person name="Hur C.-G."/>
            <person name="Kang H.-Y."/>
            <person name="Kim D."/>
            <person name="Lee H.H."/>
            <person name="Park K.H."/>
            <person name="Park S.-H."/>
            <person name="Park H.-S."/>
            <person name="Lee H.K."/>
            <person name="Oh T.K."/>
            <person name="Kim J.F."/>
        </authorList>
    </citation>
    <scope>NUCLEOTIDE SEQUENCE [LARGE SCALE GENOMIC DNA]</scope>
    <source>
        <strain evidence="6 7">KCTC 2396</strain>
    </source>
</reference>
<dbReference type="PROSITE" id="PS50931">
    <property type="entry name" value="HTH_LYSR"/>
    <property type="match status" value="1"/>
</dbReference>
<keyword evidence="4" id="KW-0804">Transcription</keyword>
<proteinExistence type="inferred from homology"/>
<dbReference type="GO" id="GO:0006351">
    <property type="term" value="P:DNA-templated transcription"/>
    <property type="evidence" value="ECO:0007669"/>
    <property type="project" value="TreeGrafter"/>
</dbReference>
<dbReference type="OrthoDB" id="9815676at2"/>
<keyword evidence="2" id="KW-0805">Transcription regulation</keyword>
<dbReference type="Pfam" id="PF00126">
    <property type="entry name" value="HTH_1"/>
    <property type="match status" value="1"/>
</dbReference>
<dbReference type="Gene3D" id="3.40.190.290">
    <property type="match status" value="1"/>
</dbReference>
<evidence type="ECO:0000256" key="1">
    <source>
        <dbReference type="ARBA" id="ARBA00009437"/>
    </source>
</evidence>
<dbReference type="AlphaFoldDB" id="Q2SJ88"/>
<evidence type="ECO:0000256" key="2">
    <source>
        <dbReference type="ARBA" id="ARBA00023015"/>
    </source>
</evidence>
<keyword evidence="7" id="KW-1185">Reference proteome</keyword>
<evidence type="ECO:0000259" key="5">
    <source>
        <dbReference type="PROSITE" id="PS50931"/>
    </source>
</evidence>
<evidence type="ECO:0000256" key="4">
    <source>
        <dbReference type="ARBA" id="ARBA00023163"/>
    </source>
</evidence>
<dbReference type="Pfam" id="PF03466">
    <property type="entry name" value="LysR_substrate"/>
    <property type="match status" value="1"/>
</dbReference>
<dbReference type="InterPro" id="IPR058163">
    <property type="entry name" value="LysR-type_TF_proteobact-type"/>
</dbReference>
<dbReference type="SUPFAM" id="SSF46785">
    <property type="entry name" value="Winged helix' DNA-binding domain"/>
    <property type="match status" value="1"/>
</dbReference>
<dbReference type="FunFam" id="1.10.10.10:FF:000001">
    <property type="entry name" value="LysR family transcriptional regulator"/>
    <property type="match status" value="1"/>
</dbReference>
<dbReference type="PANTHER" id="PTHR30537:SF68">
    <property type="entry name" value="TRANSCRIPTIONAL REGULATOR-RELATED"/>
    <property type="match status" value="1"/>
</dbReference>
<name>Q2SJ88_HAHCH</name>
<dbReference type="RefSeq" id="WP_011396355.1">
    <property type="nucleotide sequence ID" value="NC_007645.1"/>
</dbReference>
<evidence type="ECO:0000256" key="3">
    <source>
        <dbReference type="ARBA" id="ARBA00023125"/>
    </source>
</evidence>
<gene>
    <name evidence="6" type="ordered locus">HCH_02482</name>
</gene>
<dbReference type="Gene3D" id="1.10.10.10">
    <property type="entry name" value="Winged helix-like DNA-binding domain superfamily/Winged helix DNA-binding domain"/>
    <property type="match status" value="1"/>
</dbReference>
<accession>Q2SJ88</accession>
<dbReference type="eggNOG" id="COG0583">
    <property type="taxonomic scope" value="Bacteria"/>
</dbReference>
<dbReference type="InterPro" id="IPR005119">
    <property type="entry name" value="LysR_subst-bd"/>
</dbReference>
<dbReference type="KEGG" id="hch:HCH_02482"/>
<dbReference type="PANTHER" id="PTHR30537">
    <property type="entry name" value="HTH-TYPE TRANSCRIPTIONAL REGULATOR"/>
    <property type="match status" value="1"/>
</dbReference>
<evidence type="ECO:0000313" key="7">
    <source>
        <dbReference type="Proteomes" id="UP000000238"/>
    </source>
</evidence>
<dbReference type="InterPro" id="IPR000847">
    <property type="entry name" value="LysR_HTH_N"/>
</dbReference>
<protein>
    <submittedName>
        <fullName evidence="6">Transcriptional regulator</fullName>
    </submittedName>
</protein>
<evidence type="ECO:0000313" key="6">
    <source>
        <dbReference type="EMBL" id="ABC29286.1"/>
    </source>
</evidence>
<feature type="domain" description="HTH lysR-type" evidence="5">
    <location>
        <begin position="1"/>
        <end position="58"/>
    </location>
</feature>
<dbReference type="CDD" id="cd08422">
    <property type="entry name" value="PBP2_CrgA_like"/>
    <property type="match status" value="1"/>
</dbReference>
<dbReference type="GO" id="GO:0003700">
    <property type="term" value="F:DNA-binding transcription factor activity"/>
    <property type="evidence" value="ECO:0007669"/>
    <property type="project" value="InterPro"/>
</dbReference>
<sequence>MDLNSMCIFTKVAETKSITSASQMLGISKQTISRKIIQLEESLGVCLIRRTTRNFELTTAGQAYFQYCTCIVQQAEEANAMVKSLQSTPVGEIKVSMPLAFNNNNAMSKLFTNFLKKTPQVKIDIHLSNRRTCLISEGIDMAFRLGPLVDSTMIARGLGVLTFTYVASPEYVEMNGLPDTPNDVINHTIIAMHDCKLLDDFRINEKIGDRVQINDFSLAKQMAMDGFGIAVLPVFMCVDEIREGILTPIQKECFQPTRHLNLVYTQSRHQPAHVRKFINHVVEETRPIPPWEIYVDDVFPSHTMISPHKSVDREPLLMQK</sequence>
<dbReference type="HOGENOM" id="CLU_039613_16_2_6"/>
<dbReference type="EMBL" id="CP000155">
    <property type="protein sequence ID" value="ABC29286.1"/>
    <property type="molecule type" value="Genomic_DNA"/>
</dbReference>
<dbReference type="Proteomes" id="UP000000238">
    <property type="component" value="Chromosome"/>
</dbReference>
<dbReference type="InterPro" id="IPR036388">
    <property type="entry name" value="WH-like_DNA-bd_sf"/>
</dbReference>
<keyword evidence="3" id="KW-0238">DNA-binding</keyword>
<dbReference type="SUPFAM" id="SSF53850">
    <property type="entry name" value="Periplasmic binding protein-like II"/>
    <property type="match status" value="1"/>
</dbReference>